<accession>K0RSJ1</accession>
<feature type="region of interest" description="Disordered" evidence="1">
    <location>
        <begin position="36"/>
        <end position="55"/>
    </location>
</feature>
<evidence type="ECO:0000313" key="2">
    <source>
        <dbReference type="EMBL" id="EJK56005.1"/>
    </source>
</evidence>
<dbReference type="AlphaFoldDB" id="K0RSJ1"/>
<evidence type="ECO:0000313" key="3">
    <source>
        <dbReference type="Proteomes" id="UP000266841"/>
    </source>
</evidence>
<protein>
    <submittedName>
        <fullName evidence="2">Uncharacterized protein</fullName>
    </submittedName>
</protein>
<dbReference type="Proteomes" id="UP000266841">
    <property type="component" value="Unassembled WGS sequence"/>
</dbReference>
<comment type="caution">
    <text evidence="2">The sequence shown here is derived from an EMBL/GenBank/DDBJ whole genome shotgun (WGS) entry which is preliminary data.</text>
</comment>
<gene>
    <name evidence="2" type="ORF">THAOC_24183</name>
</gene>
<feature type="non-terminal residue" evidence="2">
    <location>
        <position position="1"/>
    </location>
</feature>
<name>K0RSJ1_THAOC</name>
<reference evidence="2 3" key="1">
    <citation type="journal article" date="2012" name="Genome Biol.">
        <title>Genome and low-iron response of an oceanic diatom adapted to chronic iron limitation.</title>
        <authorList>
            <person name="Lommer M."/>
            <person name="Specht M."/>
            <person name="Roy A.S."/>
            <person name="Kraemer L."/>
            <person name="Andreson R."/>
            <person name="Gutowska M.A."/>
            <person name="Wolf J."/>
            <person name="Bergner S.V."/>
            <person name="Schilhabel M.B."/>
            <person name="Klostermeier U.C."/>
            <person name="Beiko R.G."/>
            <person name="Rosenstiel P."/>
            <person name="Hippler M."/>
            <person name="Laroche J."/>
        </authorList>
    </citation>
    <scope>NUCLEOTIDE SEQUENCE [LARGE SCALE GENOMIC DNA]</scope>
    <source>
        <strain evidence="2 3">CCMP1005</strain>
    </source>
</reference>
<dbReference type="EMBL" id="AGNL01032640">
    <property type="protein sequence ID" value="EJK56005.1"/>
    <property type="molecule type" value="Genomic_DNA"/>
</dbReference>
<keyword evidence="3" id="KW-1185">Reference proteome</keyword>
<proteinExistence type="predicted"/>
<evidence type="ECO:0000256" key="1">
    <source>
        <dbReference type="SAM" id="MobiDB-lite"/>
    </source>
</evidence>
<organism evidence="2 3">
    <name type="scientific">Thalassiosira oceanica</name>
    <name type="common">Marine diatom</name>
    <dbReference type="NCBI Taxonomy" id="159749"/>
    <lineage>
        <taxon>Eukaryota</taxon>
        <taxon>Sar</taxon>
        <taxon>Stramenopiles</taxon>
        <taxon>Ochrophyta</taxon>
        <taxon>Bacillariophyta</taxon>
        <taxon>Coscinodiscophyceae</taxon>
        <taxon>Thalassiosirophycidae</taxon>
        <taxon>Thalassiosirales</taxon>
        <taxon>Thalassiosiraceae</taxon>
        <taxon>Thalassiosira</taxon>
    </lineage>
</organism>
<sequence>RYLASVQLEAILELESSSLSLSTSSLSSLCLPLAPTGEGRHRQSTGSWGKMASVY</sequence>